<accession>A0A7V2ZLF6</accession>
<proteinExistence type="predicted"/>
<dbReference type="AlphaFoldDB" id="A0A7V2ZLF6"/>
<evidence type="ECO:0008006" key="2">
    <source>
        <dbReference type="Google" id="ProtNLM"/>
    </source>
</evidence>
<gene>
    <name evidence="1" type="ORF">ENS31_10995</name>
</gene>
<evidence type="ECO:0000313" key="1">
    <source>
        <dbReference type="EMBL" id="HFI92033.1"/>
    </source>
</evidence>
<dbReference type="RefSeq" id="WP_304144223.1">
    <property type="nucleotide sequence ID" value="NZ_JAOAIE010000036.1"/>
</dbReference>
<reference evidence="1" key="1">
    <citation type="journal article" date="2020" name="mSystems">
        <title>Genome- and Community-Level Interaction Insights into Carbon Utilization and Element Cycling Functions of Hydrothermarchaeota in Hydrothermal Sediment.</title>
        <authorList>
            <person name="Zhou Z."/>
            <person name="Liu Y."/>
            <person name="Xu W."/>
            <person name="Pan J."/>
            <person name="Luo Z.H."/>
            <person name="Li M."/>
        </authorList>
    </citation>
    <scope>NUCLEOTIDE SEQUENCE [LARGE SCALE GENOMIC DNA]</scope>
    <source>
        <strain evidence="1">SpSt-479</strain>
    </source>
</reference>
<organism evidence="1">
    <name type="scientific">Ignavibacterium album</name>
    <dbReference type="NCBI Taxonomy" id="591197"/>
    <lineage>
        <taxon>Bacteria</taxon>
        <taxon>Pseudomonadati</taxon>
        <taxon>Ignavibacteriota</taxon>
        <taxon>Ignavibacteria</taxon>
        <taxon>Ignavibacteriales</taxon>
        <taxon>Ignavibacteriaceae</taxon>
        <taxon>Ignavibacterium</taxon>
    </lineage>
</organism>
<dbReference type="EMBL" id="DSUJ01000008">
    <property type="protein sequence ID" value="HFI92033.1"/>
    <property type="molecule type" value="Genomic_DNA"/>
</dbReference>
<name>A0A7V2ZLF6_9BACT</name>
<comment type="caution">
    <text evidence="1">The sequence shown here is derived from an EMBL/GenBank/DDBJ whole genome shotgun (WGS) entry which is preliminary data.</text>
</comment>
<dbReference type="PROSITE" id="PS51257">
    <property type="entry name" value="PROKAR_LIPOPROTEIN"/>
    <property type="match status" value="1"/>
</dbReference>
<sequence>MIKVLLILLTLHIFLFSCGTEKKESIPVNYQERVEYSSEKDAAIQSYNLERLKRESIARFPCDTISVIEYVMNNFPAGTYLLRSDKSSIYEIPQPALIYYENKNGEKYIFAMIARSRAGERFIEPSNIVGYDQSFIDLDSTKLGTPFIYLVLFECKGNQLFTIWEAPVPSHGGFNKFHLRNWAPKGLSYIEVNFYYGQGIGNISYNYFMIDGIRNQPHLLMTYDGIDFRRTLANINDDKFPDFYEHIFYNMPDRVIHKDSVAFVYNPKDSLYYSKEGKNISRRY</sequence>
<protein>
    <recommendedName>
        <fullName evidence="2">Lipoprotein</fullName>
    </recommendedName>
</protein>